<dbReference type="InterPro" id="IPR020416">
    <property type="entry name" value="TNFR_8"/>
</dbReference>
<keyword evidence="3" id="KW-0812">Transmembrane</keyword>
<dbReference type="Proteomes" id="UP000700334">
    <property type="component" value="Unassembled WGS sequence"/>
</dbReference>
<dbReference type="SUPFAM" id="SSF57586">
    <property type="entry name" value="TNF receptor-like"/>
    <property type="match status" value="2"/>
</dbReference>
<protein>
    <submittedName>
        <fullName evidence="6">Tumor necrosis factor receptor superfamily member 8</fullName>
    </submittedName>
</protein>
<reference evidence="6" key="1">
    <citation type="journal article" date="2021" name="Evol. Appl.">
        <title>The genome of the Pyrenean desman and the effects of bottlenecks and inbreeding on the genomic landscape of an endangered species.</title>
        <authorList>
            <person name="Escoda L."/>
            <person name="Castresana J."/>
        </authorList>
    </citation>
    <scope>NUCLEOTIDE SEQUENCE</scope>
    <source>
        <strain evidence="6">IBE-C5619</strain>
    </source>
</reference>
<evidence type="ECO:0000313" key="6">
    <source>
        <dbReference type="EMBL" id="KAG8505611.1"/>
    </source>
</evidence>
<evidence type="ECO:0000259" key="5">
    <source>
        <dbReference type="PROSITE" id="PS50050"/>
    </source>
</evidence>
<dbReference type="InterPro" id="IPR052862">
    <property type="entry name" value="TNFR_superfamily_member_8"/>
</dbReference>
<feature type="compositionally biased region" description="Polar residues" evidence="2">
    <location>
        <begin position="178"/>
        <end position="189"/>
    </location>
</feature>
<dbReference type="PANTHER" id="PTHR47497">
    <property type="entry name" value="TUMOR NECROSIS FACTOR RECEPTOR SUPERFAMILY MEMBER 8"/>
    <property type="match status" value="1"/>
</dbReference>
<dbReference type="PRINTS" id="PR01923">
    <property type="entry name" value="TNFACTORR8"/>
</dbReference>
<evidence type="ECO:0000256" key="2">
    <source>
        <dbReference type="SAM" id="MobiDB-lite"/>
    </source>
</evidence>
<dbReference type="InterPro" id="IPR034002">
    <property type="entry name" value="TNFRSF8_N"/>
</dbReference>
<feature type="repeat" description="TNFR-Cys" evidence="1">
    <location>
        <begin position="106"/>
        <end position="148"/>
    </location>
</feature>
<evidence type="ECO:0000256" key="3">
    <source>
        <dbReference type="SAM" id="Phobius"/>
    </source>
</evidence>
<dbReference type="SMART" id="SM00208">
    <property type="entry name" value="TNFR"/>
    <property type="match status" value="5"/>
</dbReference>
<dbReference type="InterPro" id="IPR001368">
    <property type="entry name" value="TNFR/NGFR_Cys_rich_reg"/>
</dbReference>
<keyword evidence="4" id="KW-0732">Signal</keyword>
<evidence type="ECO:0000256" key="4">
    <source>
        <dbReference type="SAM" id="SignalP"/>
    </source>
</evidence>
<feature type="compositionally biased region" description="Polar residues" evidence="2">
    <location>
        <begin position="152"/>
        <end position="163"/>
    </location>
</feature>
<feature type="region of interest" description="Disordered" evidence="2">
    <location>
        <begin position="314"/>
        <end position="347"/>
    </location>
</feature>
<feature type="region of interest" description="Disordered" evidence="2">
    <location>
        <begin position="147"/>
        <end position="232"/>
    </location>
</feature>
<keyword evidence="7" id="KW-1185">Reference proteome</keyword>
<dbReference type="GO" id="GO:0007165">
    <property type="term" value="P:signal transduction"/>
    <property type="evidence" value="ECO:0007669"/>
    <property type="project" value="InterPro"/>
</dbReference>
<dbReference type="OrthoDB" id="8633482at2759"/>
<dbReference type="EMBL" id="JAGFMF010012255">
    <property type="protein sequence ID" value="KAG8505611.1"/>
    <property type="molecule type" value="Genomic_DNA"/>
</dbReference>
<proteinExistence type="predicted"/>
<feature type="region of interest" description="Disordered" evidence="2">
    <location>
        <begin position="533"/>
        <end position="553"/>
    </location>
</feature>
<feature type="transmembrane region" description="Helical" evidence="3">
    <location>
        <begin position="376"/>
        <end position="396"/>
    </location>
</feature>
<dbReference type="Gene3D" id="2.10.50.10">
    <property type="entry name" value="Tumor Necrosis Factor Receptor, subunit A, domain 2"/>
    <property type="match status" value="3"/>
</dbReference>
<feature type="region of interest" description="Disordered" evidence="2">
    <location>
        <begin position="465"/>
        <end position="492"/>
    </location>
</feature>
<sequence>MRALLAALGLMLLGALGAFPQDRSLMSPCADSDLYYDKAAGKCCYRCSEGSSSRKQCPQGPSDCGKQCGANYYLNRDGRCTACVTCVGDDLVEKKPCSWNSARVCECRPGMFCFTSASNSCARCRPHSVCPPGKVVKFQGTAERDTVCEEPSPSTSPMCNASSEDCRAPASTMPPAQPSLTSLASSDARTTFLGGRPSLAPEDALKMTPGSLSSEGKPSPASGLSPQQSCPPGAPECRKQCDPDYYLDRSGFCMACVTCKRDDLVEKTPCTWNSARVCECRPGMFCVTSATNSCARCVSSPSCPPGMVAKLQGVTERDTTDESPTAGTQPDCSPTAEDQMPSSTIPSLTPLAETQTIKGHEVTSFTESPLLLPEHVLFWGVMIMVVALAVSAYLLCQQKACRKWIRQKLRLCYPAQTFQSKLEPVLKRTLLVAEPGAAELGLTSTPLVETSPTVGAECLESQRLLEASPGGTPPTPTDLSSEPRTTSEHTNNRIEKIYIMKADTVIVGTVKTEVPEGRSLVGPASPVEPELEDLEVDHAPHYPEQETEPPLGSCRDVMFSVEEEGKEDPLPTTASGK</sequence>
<dbReference type="AlphaFoldDB" id="A0A8J6DEP0"/>
<feature type="chain" id="PRO_5035317981" evidence="4">
    <location>
        <begin position="18"/>
        <end position="577"/>
    </location>
</feature>
<accession>A0A8J6DEP0</accession>
<dbReference type="Pfam" id="PF00020">
    <property type="entry name" value="TNFR_c6"/>
    <property type="match status" value="3"/>
</dbReference>
<feature type="signal peptide" evidence="4">
    <location>
        <begin position="1"/>
        <end position="17"/>
    </location>
</feature>
<keyword evidence="3" id="KW-1133">Transmembrane helix</keyword>
<dbReference type="CDD" id="cd13409">
    <property type="entry name" value="TNFRSF8"/>
    <property type="match status" value="2"/>
</dbReference>
<name>A0A8J6DEP0_GALPY</name>
<dbReference type="PANTHER" id="PTHR47497:SF1">
    <property type="entry name" value="TUMOR NECROSIS FACTOR RECEPTOR SUPERFAMILY MEMBER 8"/>
    <property type="match status" value="1"/>
</dbReference>
<gene>
    <name evidence="6" type="ORF">J0S82_016356</name>
</gene>
<keyword evidence="3" id="KW-0472">Membrane</keyword>
<dbReference type="GO" id="GO:0004888">
    <property type="term" value="F:transmembrane signaling receptor activity"/>
    <property type="evidence" value="ECO:0007669"/>
    <property type="project" value="InterPro"/>
</dbReference>
<dbReference type="PROSITE" id="PS50050">
    <property type="entry name" value="TNFR_NGFR_2"/>
    <property type="match status" value="1"/>
</dbReference>
<keyword evidence="1" id="KW-1015">Disulfide bond</keyword>
<feature type="domain" description="TNFR-Cys" evidence="5">
    <location>
        <begin position="106"/>
        <end position="148"/>
    </location>
</feature>
<feature type="compositionally biased region" description="Polar residues" evidence="2">
    <location>
        <begin position="322"/>
        <end position="332"/>
    </location>
</feature>
<comment type="caution">
    <text evidence="6">The sequence shown here is derived from an EMBL/GenBank/DDBJ whole genome shotgun (WGS) entry which is preliminary data.</text>
</comment>
<feature type="disulfide bond" evidence="1">
    <location>
        <begin position="130"/>
        <end position="148"/>
    </location>
</feature>
<feature type="compositionally biased region" description="Polar residues" evidence="2">
    <location>
        <begin position="210"/>
        <end position="230"/>
    </location>
</feature>
<evidence type="ECO:0000256" key="1">
    <source>
        <dbReference type="PROSITE-ProRule" id="PRU00206"/>
    </source>
</evidence>
<organism evidence="6 7">
    <name type="scientific">Galemys pyrenaicus</name>
    <name type="common">Iberian desman</name>
    <name type="synonym">Pyrenean desman</name>
    <dbReference type="NCBI Taxonomy" id="202257"/>
    <lineage>
        <taxon>Eukaryota</taxon>
        <taxon>Metazoa</taxon>
        <taxon>Chordata</taxon>
        <taxon>Craniata</taxon>
        <taxon>Vertebrata</taxon>
        <taxon>Euteleostomi</taxon>
        <taxon>Mammalia</taxon>
        <taxon>Eutheria</taxon>
        <taxon>Laurasiatheria</taxon>
        <taxon>Eulipotyphla</taxon>
        <taxon>Talpidae</taxon>
        <taxon>Galemys</taxon>
    </lineage>
</organism>
<evidence type="ECO:0000313" key="7">
    <source>
        <dbReference type="Proteomes" id="UP000700334"/>
    </source>
</evidence>
<comment type="caution">
    <text evidence="1">Lacks conserved residue(s) required for the propagation of feature annotation.</text>
</comment>
<keyword evidence="6" id="KW-0675">Receptor</keyword>